<evidence type="ECO:0000313" key="2">
    <source>
        <dbReference type="Proteomes" id="UP000266272"/>
    </source>
</evidence>
<accession>A0A395N7V5</accession>
<reference evidence="1 2" key="1">
    <citation type="journal article" date="2018" name="PLoS Pathog.">
        <title>Evolution of structural diversity of trichothecenes, a family of toxins produced by plant pathogenic and entomopathogenic fungi.</title>
        <authorList>
            <person name="Proctor R.H."/>
            <person name="McCormick S.P."/>
            <person name="Kim H.S."/>
            <person name="Cardoza R.E."/>
            <person name="Stanley A.M."/>
            <person name="Lindo L."/>
            <person name="Kelly A."/>
            <person name="Brown D.W."/>
            <person name="Lee T."/>
            <person name="Vaughan M.M."/>
            <person name="Alexander N.J."/>
            <person name="Busman M."/>
            <person name="Gutierrez S."/>
        </authorList>
    </citation>
    <scope>NUCLEOTIDE SEQUENCE [LARGE SCALE GENOMIC DNA]</scope>
    <source>
        <strain evidence="1 2">IBT 40837</strain>
    </source>
</reference>
<proteinExistence type="predicted"/>
<organism evidence="1 2">
    <name type="scientific">Trichoderma arundinaceum</name>
    <dbReference type="NCBI Taxonomy" id="490622"/>
    <lineage>
        <taxon>Eukaryota</taxon>
        <taxon>Fungi</taxon>
        <taxon>Dikarya</taxon>
        <taxon>Ascomycota</taxon>
        <taxon>Pezizomycotina</taxon>
        <taxon>Sordariomycetes</taxon>
        <taxon>Hypocreomycetidae</taxon>
        <taxon>Hypocreales</taxon>
        <taxon>Hypocreaceae</taxon>
        <taxon>Trichoderma</taxon>
    </lineage>
</organism>
<gene>
    <name evidence="1" type="ORF">TARUN_10047</name>
</gene>
<comment type="caution">
    <text evidence="1">The sequence shown here is derived from an EMBL/GenBank/DDBJ whole genome shotgun (WGS) entry which is preliminary data.</text>
</comment>
<keyword evidence="2" id="KW-1185">Reference proteome</keyword>
<evidence type="ECO:0000313" key="1">
    <source>
        <dbReference type="EMBL" id="RFU72212.1"/>
    </source>
</evidence>
<name>A0A395N7V5_TRIAR</name>
<dbReference type="Proteomes" id="UP000266272">
    <property type="component" value="Unassembled WGS sequence"/>
</dbReference>
<protein>
    <submittedName>
        <fullName evidence="1">Uncharacterized protein</fullName>
    </submittedName>
</protein>
<dbReference type="AlphaFoldDB" id="A0A395N7V5"/>
<dbReference type="EMBL" id="PXOA01000919">
    <property type="protein sequence ID" value="RFU72212.1"/>
    <property type="molecule type" value="Genomic_DNA"/>
</dbReference>
<sequence>MIIVSNLARLYVSNFISQPASFASSPCFFFTTTTTTILSHSSPVQNTRIRDPFFVRRDIAQPPIRLSTATSAKQPLTSISSIIDILNILFFSPSPTHARRGIAHSATRPEAMQGPVATS</sequence>